<dbReference type="Gene3D" id="1.10.630.10">
    <property type="entry name" value="Cytochrome P450"/>
    <property type="match status" value="1"/>
</dbReference>
<keyword evidence="8" id="KW-0492">Microsome</keyword>
<keyword evidence="7" id="KW-0256">Endoplasmic reticulum</keyword>
<dbReference type="Proteomes" id="UP000515158">
    <property type="component" value="Unplaced"/>
</dbReference>
<evidence type="ECO:0000256" key="14">
    <source>
        <dbReference type="RuleBase" id="RU000461"/>
    </source>
</evidence>
<keyword evidence="6 13" id="KW-0479">Metal-binding</keyword>
<gene>
    <name evidence="16" type="primary">LOC117645774</name>
</gene>
<evidence type="ECO:0000256" key="9">
    <source>
        <dbReference type="ARBA" id="ARBA00023002"/>
    </source>
</evidence>
<evidence type="ECO:0000256" key="5">
    <source>
        <dbReference type="ARBA" id="ARBA00022617"/>
    </source>
</evidence>
<evidence type="ECO:0000256" key="10">
    <source>
        <dbReference type="ARBA" id="ARBA00023004"/>
    </source>
</evidence>
<keyword evidence="9 14" id="KW-0560">Oxidoreductase</keyword>
<evidence type="ECO:0000256" key="6">
    <source>
        <dbReference type="ARBA" id="ARBA00022723"/>
    </source>
</evidence>
<evidence type="ECO:0000313" key="16">
    <source>
        <dbReference type="RefSeq" id="XP_034242066.1"/>
    </source>
</evidence>
<dbReference type="GO" id="GO:0005789">
    <property type="term" value="C:endoplasmic reticulum membrane"/>
    <property type="evidence" value="ECO:0007669"/>
    <property type="project" value="UniProtKB-SubCell"/>
</dbReference>
<evidence type="ECO:0000313" key="15">
    <source>
        <dbReference type="Proteomes" id="UP000515158"/>
    </source>
</evidence>
<dbReference type="PROSITE" id="PS00086">
    <property type="entry name" value="CYTOCHROME_P450"/>
    <property type="match status" value="1"/>
</dbReference>
<dbReference type="InterPro" id="IPR002401">
    <property type="entry name" value="Cyt_P450_E_grp-I"/>
</dbReference>
<evidence type="ECO:0000256" key="3">
    <source>
        <dbReference type="ARBA" id="ARBA00004406"/>
    </source>
</evidence>
<comment type="subcellular location">
    <subcellularLocation>
        <location evidence="3">Endoplasmic reticulum membrane</location>
        <topology evidence="3">Peripheral membrane protein</topology>
    </subcellularLocation>
    <subcellularLocation>
        <location evidence="2">Microsome membrane</location>
        <topology evidence="2">Peripheral membrane protein</topology>
    </subcellularLocation>
</comment>
<feature type="binding site" description="axial binding residue" evidence="13">
    <location>
        <position position="164"/>
    </location>
    <ligand>
        <name>heme</name>
        <dbReference type="ChEBI" id="CHEBI:30413"/>
    </ligand>
    <ligandPart>
        <name>Fe</name>
        <dbReference type="ChEBI" id="CHEBI:18248"/>
    </ligandPart>
</feature>
<sequence length="226" mass="25554">MLDKMLQSQVFTDQDIMDEFMTFLSASTDTTATSLSLVFKMMSISPEIQGRVRAEVDRVLGVGAEARSVELHDLPRLQYMEQVIKETQRIVPSAPFLARQVYQRTELAGKTIPANSTLLVNVHGAHHDPKHWPDPWKYDPERFAPGKEHHPYAFLPFSAGPRRCPAGFYAMMAMKTMFAAVIRDHVIEPVDDGVREAKDFKLTFNLTARIVGGTFVRFRPRSTSVS</sequence>
<evidence type="ECO:0000256" key="2">
    <source>
        <dbReference type="ARBA" id="ARBA00004174"/>
    </source>
</evidence>
<dbReference type="InterPro" id="IPR017972">
    <property type="entry name" value="Cyt_P450_CS"/>
</dbReference>
<dbReference type="OrthoDB" id="1470350at2759"/>
<keyword evidence="11 14" id="KW-0503">Monooxygenase</keyword>
<dbReference type="InterPro" id="IPR001128">
    <property type="entry name" value="Cyt_P450"/>
</dbReference>
<dbReference type="GO" id="GO:0005506">
    <property type="term" value="F:iron ion binding"/>
    <property type="evidence" value="ECO:0007669"/>
    <property type="project" value="InterPro"/>
</dbReference>
<keyword evidence="5 13" id="KW-0349">Heme</keyword>
<evidence type="ECO:0000256" key="7">
    <source>
        <dbReference type="ARBA" id="ARBA00022824"/>
    </source>
</evidence>
<evidence type="ECO:0000256" key="12">
    <source>
        <dbReference type="ARBA" id="ARBA00023136"/>
    </source>
</evidence>
<dbReference type="GO" id="GO:0004497">
    <property type="term" value="F:monooxygenase activity"/>
    <property type="evidence" value="ECO:0007669"/>
    <property type="project" value="UniProtKB-KW"/>
</dbReference>
<dbReference type="InterPro" id="IPR036396">
    <property type="entry name" value="Cyt_P450_sf"/>
</dbReference>
<keyword evidence="10 13" id="KW-0408">Iron</keyword>
<name>A0A6P8YXS6_THRPL</name>
<proteinExistence type="inferred from homology"/>
<dbReference type="Pfam" id="PF00067">
    <property type="entry name" value="p450"/>
    <property type="match status" value="1"/>
</dbReference>
<dbReference type="KEGG" id="tpal:117645774"/>
<evidence type="ECO:0000256" key="8">
    <source>
        <dbReference type="ARBA" id="ARBA00022848"/>
    </source>
</evidence>
<dbReference type="InterPro" id="IPR050196">
    <property type="entry name" value="Cytochrome_P450_Monoox"/>
</dbReference>
<dbReference type="PANTHER" id="PTHR24291:SF189">
    <property type="entry name" value="CYTOCHROME P450 4C3-RELATED"/>
    <property type="match status" value="1"/>
</dbReference>
<keyword evidence="12" id="KW-0472">Membrane</keyword>
<dbReference type="RefSeq" id="XP_034242066.1">
    <property type="nucleotide sequence ID" value="XM_034386175.1"/>
</dbReference>
<dbReference type="InParanoid" id="A0A6P8YXS6"/>
<dbReference type="GO" id="GO:0016705">
    <property type="term" value="F:oxidoreductase activity, acting on paired donors, with incorporation or reduction of molecular oxygen"/>
    <property type="evidence" value="ECO:0007669"/>
    <property type="project" value="InterPro"/>
</dbReference>
<dbReference type="GeneID" id="117645774"/>
<accession>A0A6P8YXS6</accession>
<dbReference type="PANTHER" id="PTHR24291">
    <property type="entry name" value="CYTOCHROME P450 FAMILY 4"/>
    <property type="match status" value="1"/>
</dbReference>
<organism evidence="16">
    <name type="scientific">Thrips palmi</name>
    <name type="common">Melon thrips</name>
    <dbReference type="NCBI Taxonomy" id="161013"/>
    <lineage>
        <taxon>Eukaryota</taxon>
        <taxon>Metazoa</taxon>
        <taxon>Ecdysozoa</taxon>
        <taxon>Arthropoda</taxon>
        <taxon>Hexapoda</taxon>
        <taxon>Insecta</taxon>
        <taxon>Pterygota</taxon>
        <taxon>Neoptera</taxon>
        <taxon>Paraneoptera</taxon>
        <taxon>Thysanoptera</taxon>
        <taxon>Terebrantia</taxon>
        <taxon>Thripoidea</taxon>
        <taxon>Thripidae</taxon>
        <taxon>Thrips</taxon>
    </lineage>
</organism>
<evidence type="ECO:0000256" key="1">
    <source>
        <dbReference type="ARBA" id="ARBA00001971"/>
    </source>
</evidence>
<comment type="similarity">
    <text evidence="4 14">Belongs to the cytochrome P450 family.</text>
</comment>
<dbReference type="AlphaFoldDB" id="A0A6P8YXS6"/>
<dbReference type="PRINTS" id="PR00385">
    <property type="entry name" value="P450"/>
</dbReference>
<protein>
    <submittedName>
        <fullName evidence="16">Probable cytochrome P450 4aa1</fullName>
    </submittedName>
</protein>
<reference evidence="16" key="1">
    <citation type="submission" date="2025-08" db="UniProtKB">
        <authorList>
            <consortium name="RefSeq"/>
        </authorList>
    </citation>
    <scope>IDENTIFICATION</scope>
    <source>
        <tissue evidence="16">Total insect</tissue>
    </source>
</reference>
<dbReference type="PRINTS" id="PR00463">
    <property type="entry name" value="EP450I"/>
</dbReference>
<keyword evidence="15" id="KW-1185">Reference proteome</keyword>
<evidence type="ECO:0000256" key="4">
    <source>
        <dbReference type="ARBA" id="ARBA00010617"/>
    </source>
</evidence>
<dbReference type="GO" id="GO:0020037">
    <property type="term" value="F:heme binding"/>
    <property type="evidence" value="ECO:0007669"/>
    <property type="project" value="InterPro"/>
</dbReference>
<evidence type="ECO:0000256" key="11">
    <source>
        <dbReference type="ARBA" id="ARBA00023033"/>
    </source>
</evidence>
<dbReference type="SUPFAM" id="SSF48264">
    <property type="entry name" value="Cytochrome P450"/>
    <property type="match status" value="1"/>
</dbReference>
<evidence type="ECO:0000256" key="13">
    <source>
        <dbReference type="PIRSR" id="PIRSR602401-1"/>
    </source>
</evidence>
<comment type="cofactor">
    <cofactor evidence="1 13">
        <name>heme</name>
        <dbReference type="ChEBI" id="CHEBI:30413"/>
    </cofactor>
</comment>